<protein>
    <submittedName>
        <fullName evidence="3">Por secretion system C-terminal sorting domain-containing protein</fullName>
    </submittedName>
</protein>
<feature type="chain" id="PRO_5011532171" evidence="1">
    <location>
        <begin position="26"/>
        <end position="355"/>
    </location>
</feature>
<dbReference type="OrthoDB" id="1490051at2"/>
<evidence type="ECO:0000313" key="3">
    <source>
        <dbReference type="EMBL" id="SFD83719.1"/>
    </source>
</evidence>
<gene>
    <name evidence="3" type="ORF">SAMN05216167_107238</name>
</gene>
<dbReference type="STRING" id="662367.SAMN05216167_107238"/>
<accession>A0A1I1VLH1</accession>
<keyword evidence="1" id="KW-0732">Signal</keyword>
<dbReference type="InterPro" id="IPR026444">
    <property type="entry name" value="Secre_tail"/>
</dbReference>
<evidence type="ECO:0000259" key="2">
    <source>
        <dbReference type="Pfam" id="PF18962"/>
    </source>
</evidence>
<dbReference type="Proteomes" id="UP000198598">
    <property type="component" value="Unassembled WGS sequence"/>
</dbReference>
<dbReference type="RefSeq" id="WP_093829194.1">
    <property type="nucleotide sequence ID" value="NZ_FOLQ01000007.1"/>
</dbReference>
<dbReference type="Pfam" id="PF18962">
    <property type="entry name" value="Por_Secre_tail"/>
    <property type="match status" value="1"/>
</dbReference>
<feature type="signal peptide" evidence="1">
    <location>
        <begin position="1"/>
        <end position="25"/>
    </location>
</feature>
<evidence type="ECO:0000313" key="4">
    <source>
        <dbReference type="Proteomes" id="UP000198598"/>
    </source>
</evidence>
<organism evidence="3 4">
    <name type="scientific">Spirosoma endophyticum</name>
    <dbReference type="NCBI Taxonomy" id="662367"/>
    <lineage>
        <taxon>Bacteria</taxon>
        <taxon>Pseudomonadati</taxon>
        <taxon>Bacteroidota</taxon>
        <taxon>Cytophagia</taxon>
        <taxon>Cytophagales</taxon>
        <taxon>Cytophagaceae</taxon>
        <taxon>Spirosoma</taxon>
    </lineage>
</organism>
<evidence type="ECO:0000256" key="1">
    <source>
        <dbReference type="SAM" id="SignalP"/>
    </source>
</evidence>
<keyword evidence="4" id="KW-1185">Reference proteome</keyword>
<name>A0A1I1VLH1_9BACT</name>
<proteinExistence type="predicted"/>
<reference evidence="3 4" key="1">
    <citation type="submission" date="2016-10" db="EMBL/GenBank/DDBJ databases">
        <authorList>
            <person name="de Groot N.N."/>
        </authorList>
    </citation>
    <scope>NUCLEOTIDE SEQUENCE [LARGE SCALE GENOMIC DNA]</scope>
    <source>
        <strain evidence="3 4">DSM 26130</strain>
    </source>
</reference>
<feature type="domain" description="Secretion system C-terminal sorting" evidence="2">
    <location>
        <begin position="280"/>
        <end position="354"/>
    </location>
</feature>
<dbReference type="AlphaFoldDB" id="A0A1I1VLH1"/>
<dbReference type="EMBL" id="FOLQ01000007">
    <property type="protein sequence ID" value="SFD83719.1"/>
    <property type="molecule type" value="Genomic_DNA"/>
</dbReference>
<sequence>MINFKPYLLGLALWLLHLSSSFGQADPAVTGRNLLPAPIIGGVGSPLSLTFTIGNNGAVPISGANVINQMGFAITLGNCAPSPVGTGALSGPLLNYFDITYVASINSFLAQQKTGVVLGPVSVYDLVIAATVTTASSTTAVKDIGASCNIQPPPALNNQPAGNDNAAIYTYSTQAPMPVSLVSFTAQAQPDRSVLLNWSTSWEQANKAYVIEHSKDLTSYEEVGRVTDVAGTSKTVSQYQLVDRNPYRGTSYYRLRQIDLDGSSRTYPAVAVVVDGQYGVYPNPVRTQSFTLSLDEPTTAVLHFYSASGKAVTLEKGASGSNTIELKSTESLSGGVYVLTVEERGQVRTHRLVVP</sequence>
<dbReference type="NCBIfam" id="TIGR04183">
    <property type="entry name" value="Por_Secre_tail"/>
    <property type="match status" value="1"/>
</dbReference>